<dbReference type="PANTHER" id="PTHR47129:SF1">
    <property type="entry name" value="NMRA-LIKE DOMAIN-CONTAINING PROTEIN"/>
    <property type="match status" value="1"/>
</dbReference>
<gene>
    <name evidence="2" type="ORF">ACFFJ6_21775</name>
</gene>
<proteinExistence type="predicted"/>
<feature type="domain" description="NAD(P)-binding" evidence="1">
    <location>
        <begin position="10"/>
        <end position="188"/>
    </location>
</feature>
<protein>
    <submittedName>
        <fullName evidence="2">SDR family oxidoreductase</fullName>
        <ecNumber evidence="2">1.6.5.2</ecNumber>
    </submittedName>
</protein>
<dbReference type="InterPro" id="IPR016040">
    <property type="entry name" value="NAD(P)-bd_dom"/>
</dbReference>
<evidence type="ECO:0000313" key="2">
    <source>
        <dbReference type="EMBL" id="MFC0243133.1"/>
    </source>
</evidence>
<reference evidence="2 3" key="1">
    <citation type="submission" date="2024-09" db="EMBL/GenBank/DDBJ databases">
        <authorList>
            <person name="Sun Q."/>
            <person name="Mori K."/>
        </authorList>
    </citation>
    <scope>NUCLEOTIDE SEQUENCE [LARGE SCALE GENOMIC DNA]</scope>
    <source>
        <strain evidence="2 3">KCTC 23279</strain>
    </source>
</reference>
<name>A0ABV6EY14_9BRAD</name>
<accession>A0ABV6EY14</accession>
<dbReference type="SUPFAM" id="SSF51735">
    <property type="entry name" value="NAD(P)-binding Rossmann-fold domains"/>
    <property type="match status" value="1"/>
</dbReference>
<dbReference type="RefSeq" id="WP_378391756.1">
    <property type="nucleotide sequence ID" value="NZ_JBHLWM010000008.1"/>
</dbReference>
<comment type="caution">
    <text evidence="2">The sequence shown here is derived from an EMBL/GenBank/DDBJ whole genome shotgun (WGS) entry which is preliminary data.</text>
</comment>
<dbReference type="EMBL" id="JBHLWM010000008">
    <property type="protein sequence ID" value="MFC0243133.1"/>
    <property type="molecule type" value="Genomic_DNA"/>
</dbReference>
<sequence length="289" mass="29544">MSASRFLVTGASGQLGRLVIDGLLKTVAASQIGVLVRSDKAAAEFAARGLHVHTGDYGRPETLTAAFAGVDRALLISSSEIGQRTAQHRNAIEAAKQAGVSLLAYTSLLHADTSPLGLAEEHRQTEAALKASGVPHALLRNGWYTENYAASIPAALGHGALLGSAGDGRIASAARADYAEAAVKVLTADVPQAGHVYELAGDAAYTLTEFVAELSRQSGKTVVYQNLPQADYEAALIGAGLPKPFAALLADSDAGAAKGALNDASGELGRLIGRPTTPLAETIAAALKA</sequence>
<evidence type="ECO:0000313" key="3">
    <source>
        <dbReference type="Proteomes" id="UP001589775"/>
    </source>
</evidence>
<keyword evidence="2" id="KW-0560">Oxidoreductase</keyword>
<evidence type="ECO:0000259" key="1">
    <source>
        <dbReference type="Pfam" id="PF13460"/>
    </source>
</evidence>
<dbReference type="CDD" id="cd05269">
    <property type="entry name" value="TMR_SDR_a"/>
    <property type="match status" value="1"/>
</dbReference>
<dbReference type="Gene3D" id="3.40.50.720">
    <property type="entry name" value="NAD(P)-binding Rossmann-like Domain"/>
    <property type="match status" value="1"/>
</dbReference>
<dbReference type="InterPro" id="IPR052718">
    <property type="entry name" value="NmrA-type_oxidoreductase"/>
</dbReference>
<dbReference type="Pfam" id="PF13460">
    <property type="entry name" value="NAD_binding_10"/>
    <property type="match status" value="1"/>
</dbReference>
<organism evidence="2 3">
    <name type="scientific">Rhodopseudomonas telluris</name>
    <dbReference type="NCBI Taxonomy" id="644215"/>
    <lineage>
        <taxon>Bacteria</taxon>
        <taxon>Pseudomonadati</taxon>
        <taxon>Pseudomonadota</taxon>
        <taxon>Alphaproteobacteria</taxon>
        <taxon>Hyphomicrobiales</taxon>
        <taxon>Nitrobacteraceae</taxon>
        <taxon>Rhodopseudomonas</taxon>
    </lineage>
</organism>
<dbReference type="Gene3D" id="3.90.25.10">
    <property type="entry name" value="UDP-galactose 4-epimerase, domain 1"/>
    <property type="match status" value="1"/>
</dbReference>
<dbReference type="InterPro" id="IPR036291">
    <property type="entry name" value="NAD(P)-bd_dom_sf"/>
</dbReference>
<dbReference type="PANTHER" id="PTHR47129">
    <property type="entry name" value="QUINONE OXIDOREDUCTASE 2"/>
    <property type="match status" value="1"/>
</dbReference>
<keyword evidence="3" id="KW-1185">Reference proteome</keyword>
<dbReference type="GO" id="GO:0003955">
    <property type="term" value="F:NAD(P)H dehydrogenase (quinone) activity"/>
    <property type="evidence" value="ECO:0007669"/>
    <property type="project" value="UniProtKB-EC"/>
</dbReference>
<dbReference type="EC" id="1.6.5.2" evidence="2"/>
<dbReference type="Proteomes" id="UP001589775">
    <property type="component" value="Unassembled WGS sequence"/>
</dbReference>